<dbReference type="WBParaSite" id="nRc.2.0.1.t06153-RA">
    <property type="protein sequence ID" value="nRc.2.0.1.t06153-RA"/>
    <property type="gene ID" value="nRc.2.0.1.g06153"/>
</dbReference>
<protein>
    <submittedName>
        <fullName evidence="2">Uncharacterized protein</fullName>
    </submittedName>
</protein>
<keyword evidence="1" id="KW-1185">Reference proteome</keyword>
<proteinExistence type="predicted"/>
<name>A0A915HXJ5_ROMCU</name>
<dbReference type="AlphaFoldDB" id="A0A915HXJ5"/>
<accession>A0A915HXJ5</accession>
<sequence length="98" mass="11174">MASAESTTPHNTSNWKLSTVQNASNVENAAARAKNDMKKLLIENRLNVDDEVRITDQSDANFFKLIIKTKRFSTKDFTIEIVMHRIFLCRRAPLPPTP</sequence>
<evidence type="ECO:0000313" key="2">
    <source>
        <dbReference type="WBParaSite" id="nRc.2.0.1.t06153-RA"/>
    </source>
</evidence>
<evidence type="ECO:0000313" key="1">
    <source>
        <dbReference type="Proteomes" id="UP000887565"/>
    </source>
</evidence>
<organism evidence="1 2">
    <name type="scientific">Romanomermis culicivorax</name>
    <name type="common">Nematode worm</name>
    <dbReference type="NCBI Taxonomy" id="13658"/>
    <lineage>
        <taxon>Eukaryota</taxon>
        <taxon>Metazoa</taxon>
        <taxon>Ecdysozoa</taxon>
        <taxon>Nematoda</taxon>
        <taxon>Enoplea</taxon>
        <taxon>Dorylaimia</taxon>
        <taxon>Mermithida</taxon>
        <taxon>Mermithoidea</taxon>
        <taxon>Mermithidae</taxon>
        <taxon>Romanomermis</taxon>
    </lineage>
</organism>
<dbReference type="Proteomes" id="UP000887565">
    <property type="component" value="Unplaced"/>
</dbReference>
<reference evidence="2" key="1">
    <citation type="submission" date="2022-11" db="UniProtKB">
        <authorList>
            <consortium name="WormBaseParasite"/>
        </authorList>
    </citation>
    <scope>IDENTIFICATION</scope>
</reference>